<keyword evidence="2" id="KW-0472">Membrane</keyword>
<dbReference type="Proteomes" id="UP000005089">
    <property type="component" value="Unassembled WGS sequence"/>
</dbReference>
<dbReference type="Gene3D" id="3.30.1330.60">
    <property type="entry name" value="OmpA-like domain"/>
    <property type="match status" value="1"/>
</dbReference>
<dbReference type="GO" id="GO:0005886">
    <property type="term" value="C:plasma membrane"/>
    <property type="evidence" value="ECO:0007669"/>
    <property type="project" value="TreeGrafter"/>
</dbReference>
<feature type="compositionally biased region" description="Low complexity" evidence="1">
    <location>
        <begin position="679"/>
        <end position="700"/>
    </location>
</feature>
<dbReference type="AlphaFoldDB" id="C3X7B4"/>
<dbReference type="GO" id="GO:0008233">
    <property type="term" value="F:peptidase activity"/>
    <property type="evidence" value="ECO:0007669"/>
    <property type="project" value="UniProtKB-KW"/>
</dbReference>
<accession>C3X7B4</accession>
<keyword evidence="2" id="KW-1133">Transmembrane helix</keyword>
<evidence type="ECO:0000256" key="2">
    <source>
        <dbReference type="SAM" id="Phobius"/>
    </source>
</evidence>
<dbReference type="InterPro" id="IPR008023">
    <property type="entry name" value="DUF748"/>
</dbReference>
<evidence type="ECO:0000256" key="1">
    <source>
        <dbReference type="SAM" id="MobiDB-lite"/>
    </source>
</evidence>
<dbReference type="PANTHER" id="PTHR30441:SF8">
    <property type="entry name" value="DUF748 DOMAIN-CONTAINING PROTEIN"/>
    <property type="match status" value="1"/>
</dbReference>
<organism evidence="3 4">
    <name type="scientific">Oxalobacter formigenes OXCC13</name>
    <dbReference type="NCBI Taxonomy" id="556269"/>
    <lineage>
        <taxon>Bacteria</taxon>
        <taxon>Pseudomonadati</taxon>
        <taxon>Pseudomonadota</taxon>
        <taxon>Betaproteobacteria</taxon>
        <taxon>Burkholderiales</taxon>
        <taxon>Oxalobacteraceae</taxon>
        <taxon>Oxalobacter</taxon>
    </lineage>
</organism>
<proteinExistence type="predicted"/>
<gene>
    <name evidence="3" type="ORF">OFBG_00118</name>
</gene>
<feature type="transmembrane region" description="Helical" evidence="2">
    <location>
        <begin position="20"/>
        <end position="39"/>
    </location>
</feature>
<evidence type="ECO:0000313" key="3">
    <source>
        <dbReference type="EMBL" id="EEO29090.1"/>
    </source>
</evidence>
<reference evidence="3 4" key="1">
    <citation type="submission" date="2009-02" db="EMBL/GenBank/DDBJ databases">
        <title>The Genome Sequence of Oxalobacter formigenes OXCC13.</title>
        <authorList>
            <consortium name="The Broad Institute Genome Sequencing Platform"/>
            <person name="Ward D."/>
            <person name="Young S.K."/>
            <person name="Kodira C.D."/>
            <person name="Zeng Q."/>
            <person name="Koehrsen M."/>
            <person name="Alvarado L."/>
            <person name="Berlin A."/>
            <person name="Borenstein D."/>
            <person name="Chen Z."/>
            <person name="Engels R."/>
            <person name="Freedman E."/>
            <person name="Gellesch M."/>
            <person name="Goldberg J."/>
            <person name="Griggs A."/>
            <person name="Gujja S."/>
            <person name="Heiman D."/>
            <person name="Hepburn T."/>
            <person name="Howarth C."/>
            <person name="Jen D."/>
            <person name="Larson L."/>
            <person name="Lewis B."/>
            <person name="Mehta T."/>
            <person name="Park D."/>
            <person name="Pearson M."/>
            <person name="Roberts A."/>
            <person name="Saif S."/>
            <person name="Shea T."/>
            <person name="Shenoy N."/>
            <person name="Sisk P."/>
            <person name="Stolte C."/>
            <person name="Sykes S."/>
            <person name="Walk T."/>
            <person name="White J."/>
            <person name="Yandava C."/>
            <person name="Allison M.J."/>
            <person name="Lander E."/>
            <person name="Nusbaum C."/>
            <person name="Galagan J."/>
            <person name="Birren B."/>
        </authorList>
    </citation>
    <scope>NUCLEOTIDE SEQUENCE [LARGE SCALE GENOMIC DNA]</scope>
    <source>
        <strain evidence="3 4">OXCC13</strain>
    </source>
</reference>
<dbReference type="GO" id="GO:0090313">
    <property type="term" value="P:regulation of protein targeting to membrane"/>
    <property type="evidence" value="ECO:0007669"/>
    <property type="project" value="TreeGrafter"/>
</dbReference>
<keyword evidence="2" id="KW-0812">Transmembrane</keyword>
<keyword evidence="3" id="KW-0378">Hydrolase</keyword>
<keyword evidence="4" id="KW-1185">Reference proteome</keyword>
<dbReference type="Pfam" id="PF05359">
    <property type="entry name" value="DUF748"/>
    <property type="match status" value="1"/>
</dbReference>
<dbReference type="RefSeq" id="WP_005879373.1">
    <property type="nucleotide sequence ID" value="NZ_GG658170.1"/>
</dbReference>
<dbReference type="PANTHER" id="PTHR30441">
    <property type="entry name" value="DUF748 DOMAIN-CONTAINING PROTEIN"/>
    <property type="match status" value="1"/>
</dbReference>
<keyword evidence="3" id="KW-0645">Protease</keyword>
<dbReference type="HOGENOM" id="CLU_005680_1_0_4"/>
<dbReference type="eggNOG" id="COG2911">
    <property type="taxonomic scope" value="Bacteria"/>
</dbReference>
<protein>
    <submittedName>
        <fullName evidence="3">Putative phage prohead protease, HK97 family</fullName>
    </submittedName>
</protein>
<evidence type="ECO:0000313" key="4">
    <source>
        <dbReference type="Proteomes" id="UP000005089"/>
    </source>
</evidence>
<feature type="compositionally biased region" description="Polar residues" evidence="1">
    <location>
        <begin position="349"/>
        <end position="362"/>
    </location>
</feature>
<dbReference type="InterPro" id="IPR036737">
    <property type="entry name" value="OmpA-like_sf"/>
</dbReference>
<dbReference type="STRING" id="847.BRW83_2163"/>
<feature type="region of interest" description="Disordered" evidence="1">
    <location>
        <begin position="655"/>
        <end position="700"/>
    </location>
</feature>
<dbReference type="InterPro" id="IPR052894">
    <property type="entry name" value="AsmA-related"/>
</dbReference>
<name>C3X7B4_OXAFO</name>
<sequence length="1093" mass="121288">MENPLKRIPPFWRNRFAKWFQIIFIVLLVAYGLTGFFIVPDLINKKAQEFVAEKFQRKLSFTKVSFNPFTLTADFEGMQLSEHGSENGFASFDHLLVDFSAESYFRLAPVVEKLTLTNPKIRLERQEDNRYNIDDFVAFAMEPKEDDSSAKFAVNNIQIKNGLVEFDDKPKNKRHFVDELNLTIPFISSLPSQVNIFVDLALSAKVNNEKIEISGKTRPFFRERDGTVNLKLDSIDLVSYISYLPFKPGFKLKDGKLSTDLEIGFVKPEEGKMGLFVEGRIDLDAFQLADLNGADLLKIPELDVKIDKSDVLSGNLAVNLVELKYPVVSLDRNRKGQWNFERMFATVNGKSKPQKETSQADASGQDGQGMPFNLALDKLTVTEGQLQIRDQTNAVPANFSVKNFGLVVDKLVLDLPKRDMTVEKIVSANTDIKFVHGKLDIADKDAKKTAKKTMDDAAAQAGFNYSIARFELDDWSLYFENRVAGKPVVTRVTKLDVSADHISSKLNEPVAITVAANINEKGKLDIRGTVEPVPLKADLDLDIKNVDIRAVQPYIEEYVNLSLRQANLSLAGKLKFAEARNRGLEGQFTGNAGLSRLVTVDQVTRQPFVNWGDLSLKGVRVNLSPLSVVVDQVTLNNLMARVILSSKGRLNLQDVMRSETGGQKSLTQNEEKDNGKTPAAGTAVAQQTAQQSADSGQADQLKADKKNYSILIKKWLIRNGKIRFSDNFIQPRYTANLVNLRGSINNLSTDASKQATVDVKGRVNGAPLTIAGELNPLSDKLALDIKANVKGMELAQFSAYSGKYIGYGIEKGKLSFDVHYKVLNDQLTAENSLVLDQLTLGDEVESADAVHLPVRLALALLKDRNGVIDINLPVGGSLNDPEFSVGGIVFKMFVNLLTKAVTAPFKLLGALVGNDAELSFVTFEPGSHAITASEQKKLEALAKALENRPALTLEITGKYDPVVDSKLTIMKKLREMKAKDLGKKAGDAKVVVTDKEYPDLLKRLYSNEDFEKPKNWIGFSKSVPVPEMEKLLSQHFSGKSDDLIQLANQRARVVKEWLITDGKIPEERLFLLASKAKKTEGNDSGNRVDFSLK</sequence>
<dbReference type="OrthoDB" id="9757969at2"/>
<feature type="region of interest" description="Disordered" evidence="1">
    <location>
        <begin position="349"/>
        <end position="368"/>
    </location>
</feature>
<dbReference type="GO" id="GO:0006508">
    <property type="term" value="P:proteolysis"/>
    <property type="evidence" value="ECO:0007669"/>
    <property type="project" value="UniProtKB-KW"/>
</dbReference>
<dbReference type="EMBL" id="GG658170">
    <property type="protein sequence ID" value="EEO29090.1"/>
    <property type="molecule type" value="Genomic_DNA"/>
</dbReference>